<organism evidence="2 3">
    <name type="scientific">Bacteroides uniformis</name>
    <dbReference type="NCBI Taxonomy" id="820"/>
    <lineage>
        <taxon>Bacteria</taxon>
        <taxon>Pseudomonadati</taxon>
        <taxon>Bacteroidota</taxon>
        <taxon>Bacteroidia</taxon>
        <taxon>Bacteroidales</taxon>
        <taxon>Bacteroidaceae</taxon>
        <taxon>Bacteroides</taxon>
    </lineage>
</organism>
<dbReference type="InterPro" id="IPR001296">
    <property type="entry name" value="Glyco_trans_1"/>
</dbReference>
<accession>A0A3E4R9B5</accession>
<dbReference type="RefSeq" id="WP_117680805.1">
    <property type="nucleotide sequence ID" value="NZ_QSRK01000004.1"/>
</dbReference>
<name>A0A3E4R9B5_BACUN</name>
<dbReference type="InterPro" id="IPR050194">
    <property type="entry name" value="Glycosyltransferase_grp1"/>
</dbReference>
<proteinExistence type="predicted"/>
<dbReference type="GO" id="GO:0016757">
    <property type="term" value="F:glycosyltransferase activity"/>
    <property type="evidence" value="ECO:0007669"/>
    <property type="project" value="InterPro"/>
</dbReference>
<dbReference type="Gene3D" id="3.40.50.2000">
    <property type="entry name" value="Glycogen Phosphorylase B"/>
    <property type="match status" value="2"/>
</dbReference>
<evidence type="ECO:0000259" key="1">
    <source>
        <dbReference type="Pfam" id="PF00534"/>
    </source>
</evidence>
<dbReference type="PANTHER" id="PTHR45947:SF3">
    <property type="entry name" value="SULFOQUINOVOSYL TRANSFERASE SQD2"/>
    <property type="match status" value="1"/>
</dbReference>
<dbReference type="PANTHER" id="PTHR45947">
    <property type="entry name" value="SULFOQUINOVOSYL TRANSFERASE SQD2"/>
    <property type="match status" value="1"/>
</dbReference>
<dbReference type="Proteomes" id="UP000260795">
    <property type="component" value="Unassembled WGS sequence"/>
</dbReference>
<evidence type="ECO:0000313" key="3">
    <source>
        <dbReference type="Proteomes" id="UP000260795"/>
    </source>
</evidence>
<dbReference type="CDD" id="cd03801">
    <property type="entry name" value="GT4_PimA-like"/>
    <property type="match status" value="1"/>
</dbReference>
<gene>
    <name evidence="2" type="ORF">DXC80_04635</name>
</gene>
<keyword evidence="2" id="KW-0808">Transferase</keyword>
<sequence>MRVLFSSTATVEFCNCSYYNNSLSAAIPRYKRLGSHLLCLATIKPCTTPTQDKIDKENVDFVDVGKINSLYSLLFTRQRNKKKIELSVRQSDICVVHLPSFIGEQVVDCARKLNKPCLQVIVACPWDAYWNYSFKGKLIAPFRYLRLRRIVSRANYVLYVTNHFLQNRYPTQGKSLGCSDVRLPTINQDVLARRLKRIDMFEQNSRPLIISTLAAVDVRYKGQEYVIRAIAEMAKCGIYYEYHLIGGGDITYLRNLAIQLNVLNQVIFYGSVPHDQIAGLLDDTDIYIQPSKQEGLPRALVEAMSRACPALGSRIAGIPELLDKNCVFKKGNVGEICKKLLSFTVESMKYYAIRNYEEAKNYEFSLLEKKRNRFIDDFFTHSMNELHIC</sequence>
<dbReference type="AlphaFoldDB" id="A0A3E4R9B5"/>
<comment type="caution">
    <text evidence="2">The sequence shown here is derived from an EMBL/GenBank/DDBJ whole genome shotgun (WGS) entry which is preliminary data.</text>
</comment>
<protein>
    <submittedName>
        <fullName evidence="2">Glycosyltransferase</fullName>
    </submittedName>
</protein>
<reference evidence="2 3" key="1">
    <citation type="submission" date="2018-08" db="EMBL/GenBank/DDBJ databases">
        <title>A genome reference for cultivated species of the human gut microbiota.</title>
        <authorList>
            <person name="Zou Y."/>
            <person name="Xue W."/>
            <person name="Luo G."/>
        </authorList>
    </citation>
    <scope>NUCLEOTIDE SEQUENCE [LARGE SCALE GENOMIC DNA]</scope>
    <source>
        <strain evidence="2 3">TF08-13</strain>
    </source>
</reference>
<dbReference type="EMBL" id="QSRK01000004">
    <property type="protein sequence ID" value="RGL16454.1"/>
    <property type="molecule type" value="Genomic_DNA"/>
</dbReference>
<feature type="domain" description="Glycosyl transferase family 1" evidence="1">
    <location>
        <begin position="217"/>
        <end position="343"/>
    </location>
</feature>
<dbReference type="SUPFAM" id="SSF53756">
    <property type="entry name" value="UDP-Glycosyltransferase/glycogen phosphorylase"/>
    <property type="match status" value="1"/>
</dbReference>
<dbReference type="Pfam" id="PF00534">
    <property type="entry name" value="Glycos_transf_1"/>
    <property type="match status" value="1"/>
</dbReference>
<evidence type="ECO:0000313" key="2">
    <source>
        <dbReference type="EMBL" id="RGL16454.1"/>
    </source>
</evidence>